<dbReference type="SMART" id="SM00387">
    <property type="entry name" value="HATPase_c"/>
    <property type="match status" value="1"/>
</dbReference>
<dbReference type="PANTHER" id="PTHR42878:SF15">
    <property type="entry name" value="BACTERIOPHYTOCHROME"/>
    <property type="match status" value="1"/>
</dbReference>
<dbReference type="InterPro" id="IPR004358">
    <property type="entry name" value="Sig_transdc_His_kin-like_C"/>
</dbReference>
<comment type="catalytic activity">
    <reaction evidence="1">
        <text>ATP + protein L-histidine = ADP + protein N-phospho-L-histidine.</text>
        <dbReference type="EC" id="2.7.13.3"/>
    </reaction>
</comment>
<dbReference type="GO" id="GO:0030295">
    <property type="term" value="F:protein kinase activator activity"/>
    <property type="evidence" value="ECO:0007669"/>
    <property type="project" value="TreeGrafter"/>
</dbReference>
<dbReference type="InterPro" id="IPR007891">
    <property type="entry name" value="CHASE3"/>
</dbReference>
<dbReference type="CDD" id="cd19410">
    <property type="entry name" value="HK9-like_sensor"/>
    <property type="match status" value="1"/>
</dbReference>
<dbReference type="Pfam" id="PF02518">
    <property type="entry name" value="HATPase_c"/>
    <property type="match status" value="1"/>
</dbReference>
<dbReference type="Gene3D" id="1.10.287.130">
    <property type="match status" value="1"/>
</dbReference>
<keyword evidence="7" id="KW-0812">Transmembrane</keyword>
<dbReference type="CDD" id="cd00082">
    <property type="entry name" value="HisKA"/>
    <property type="match status" value="1"/>
</dbReference>
<dbReference type="RefSeq" id="WP_035087250.1">
    <property type="nucleotide sequence ID" value="NZ_JQGC01000033.1"/>
</dbReference>
<evidence type="ECO:0000259" key="8">
    <source>
        <dbReference type="PROSITE" id="PS50109"/>
    </source>
</evidence>
<dbReference type="InterPro" id="IPR003661">
    <property type="entry name" value="HisK_dim/P_dom"/>
</dbReference>
<dbReference type="Gene3D" id="3.30.565.10">
    <property type="entry name" value="Histidine kinase-like ATPase, C-terminal domain"/>
    <property type="match status" value="1"/>
</dbReference>
<gene>
    <name evidence="9" type="ORF">JP75_23710</name>
</gene>
<dbReference type="SMART" id="SM00388">
    <property type="entry name" value="HisKA"/>
    <property type="match status" value="1"/>
</dbReference>
<reference evidence="9 10" key="1">
    <citation type="submission" date="2014-08" db="EMBL/GenBank/DDBJ databases">
        <authorList>
            <person name="Hassan Y.I."/>
            <person name="Lepp D."/>
            <person name="Zhou T."/>
        </authorList>
    </citation>
    <scope>NUCLEOTIDE SEQUENCE [LARGE SCALE GENOMIC DNA]</scope>
    <source>
        <strain evidence="9 10">IFO13584</strain>
    </source>
</reference>
<evidence type="ECO:0000256" key="3">
    <source>
        <dbReference type="ARBA" id="ARBA00022553"/>
    </source>
</evidence>
<feature type="domain" description="Histidine kinase" evidence="8">
    <location>
        <begin position="252"/>
        <end position="488"/>
    </location>
</feature>
<feature type="coiled-coil region" evidence="6">
    <location>
        <begin position="214"/>
        <end position="245"/>
    </location>
</feature>
<evidence type="ECO:0000313" key="9">
    <source>
        <dbReference type="EMBL" id="KFL29007.1"/>
    </source>
</evidence>
<organism evidence="9 10">
    <name type="scientific">Devosia riboflavina</name>
    <dbReference type="NCBI Taxonomy" id="46914"/>
    <lineage>
        <taxon>Bacteria</taxon>
        <taxon>Pseudomonadati</taxon>
        <taxon>Pseudomonadota</taxon>
        <taxon>Alphaproteobacteria</taxon>
        <taxon>Hyphomicrobiales</taxon>
        <taxon>Devosiaceae</taxon>
        <taxon>Devosia</taxon>
    </lineage>
</organism>
<dbReference type="EC" id="2.7.13.3" evidence="2"/>
<comment type="caution">
    <text evidence="9">The sequence shown here is derived from an EMBL/GenBank/DDBJ whole genome shotgun (WGS) entry which is preliminary data.</text>
</comment>
<dbReference type="InterPro" id="IPR005467">
    <property type="entry name" value="His_kinase_dom"/>
</dbReference>
<protein>
    <recommendedName>
        <fullName evidence="2">histidine kinase</fullName>
        <ecNumber evidence="2">2.7.13.3</ecNumber>
    </recommendedName>
</protein>
<dbReference type="GO" id="GO:0007234">
    <property type="term" value="P:osmosensory signaling via phosphorelay pathway"/>
    <property type="evidence" value="ECO:0007669"/>
    <property type="project" value="TreeGrafter"/>
</dbReference>
<keyword evidence="7" id="KW-0472">Membrane</keyword>
<dbReference type="InterPro" id="IPR036890">
    <property type="entry name" value="HATPase_C_sf"/>
</dbReference>
<accession>A0A087LWK4</accession>
<keyword evidence="10" id="KW-1185">Reference proteome</keyword>
<evidence type="ECO:0000256" key="7">
    <source>
        <dbReference type="SAM" id="Phobius"/>
    </source>
</evidence>
<feature type="transmembrane region" description="Helical" evidence="7">
    <location>
        <begin position="187"/>
        <end position="208"/>
    </location>
</feature>
<dbReference type="PROSITE" id="PS50109">
    <property type="entry name" value="HIS_KIN"/>
    <property type="match status" value="1"/>
</dbReference>
<keyword evidence="3" id="KW-0597">Phosphoprotein</keyword>
<dbReference type="Pfam" id="PF05227">
    <property type="entry name" value="CHASE3"/>
    <property type="match status" value="1"/>
</dbReference>
<keyword evidence="6" id="KW-0175">Coiled coil</keyword>
<dbReference type="GO" id="GO:0000156">
    <property type="term" value="F:phosphorelay response regulator activity"/>
    <property type="evidence" value="ECO:0007669"/>
    <property type="project" value="TreeGrafter"/>
</dbReference>
<dbReference type="EMBL" id="JQGC01000033">
    <property type="protein sequence ID" value="KFL29007.1"/>
    <property type="molecule type" value="Genomic_DNA"/>
</dbReference>
<evidence type="ECO:0000256" key="1">
    <source>
        <dbReference type="ARBA" id="ARBA00000085"/>
    </source>
</evidence>
<dbReference type="InterPro" id="IPR036097">
    <property type="entry name" value="HisK_dim/P_sf"/>
</dbReference>
<dbReference type="InterPro" id="IPR050351">
    <property type="entry name" value="BphY/WalK/GraS-like"/>
</dbReference>
<dbReference type="OrthoDB" id="9808408at2"/>
<keyword evidence="5 9" id="KW-0418">Kinase</keyword>
<dbReference type="STRING" id="46914.JP75_23710"/>
<dbReference type="GO" id="GO:0000155">
    <property type="term" value="F:phosphorelay sensor kinase activity"/>
    <property type="evidence" value="ECO:0007669"/>
    <property type="project" value="InterPro"/>
</dbReference>
<evidence type="ECO:0000256" key="2">
    <source>
        <dbReference type="ARBA" id="ARBA00012438"/>
    </source>
</evidence>
<evidence type="ECO:0000256" key="4">
    <source>
        <dbReference type="ARBA" id="ARBA00022679"/>
    </source>
</evidence>
<proteinExistence type="predicted"/>
<sequence length="497" mass="54830">MPITSKSFVRSTALLLLVGLLALLGIIGTNIWLVERSQGYFDEVIEARIARRVAVDLRAQLQDLETGQRGFIITLDETYLDPYNAALPLVDEQLVRLREILGPYPQAQEPLDTLEADIHFKIDELNRTIAEAQAGNREAAIALISTNEGKQAMDRIRAFVDGLIEAVDTRLTEGVANQRGTINALRWVSIIGGLVILIVVSGAIWAVLSYTGELAKARREVEDANAGLEERVRERTADLGKANEEIQRFAYIVTHDLRAPLVNIMGFTSELETSISALRSYMESKPADADPNFIEAREAATEELPEAISFIRAATRKMDGLINAILKISREGRRQLKPELVDIREVAEASSAAIHHQLADNGGAIETDIRMGKLVTDRLSIEQVLGNLLDNAIKYQEPDRALKVAIRAKHAPGNRVEIEVEDNGRGIADTDHERVFELFRRSGKQSQPGEGIGLAHVRTMVRSLGGDVTLRSTFGQGTTFIINLPRDLRSHLGTSSQ</sequence>
<dbReference type="SUPFAM" id="SSF47384">
    <property type="entry name" value="Homodimeric domain of signal transducing histidine kinase"/>
    <property type="match status" value="1"/>
</dbReference>
<evidence type="ECO:0000313" key="10">
    <source>
        <dbReference type="Proteomes" id="UP000028981"/>
    </source>
</evidence>
<dbReference type="InterPro" id="IPR003594">
    <property type="entry name" value="HATPase_dom"/>
</dbReference>
<dbReference type="SUPFAM" id="SSF55874">
    <property type="entry name" value="ATPase domain of HSP90 chaperone/DNA topoisomerase II/histidine kinase"/>
    <property type="match status" value="1"/>
</dbReference>
<dbReference type="Proteomes" id="UP000028981">
    <property type="component" value="Unassembled WGS sequence"/>
</dbReference>
<dbReference type="PANTHER" id="PTHR42878">
    <property type="entry name" value="TWO-COMPONENT HISTIDINE KINASE"/>
    <property type="match status" value="1"/>
</dbReference>
<dbReference type="PRINTS" id="PR00344">
    <property type="entry name" value="BCTRLSENSOR"/>
</dbReference>
<keyword evidence="7" id="KW-1133">Transmembrane helix</keyword>
<dbReference type="AlphaFoldDB" id="A0A087LWK4"/>
<keyword evidence="4" id="KW-0808">Transferase</keyword>
<name>A0A087LWK4_9HYPH</name>
<evidence type="ECO:0000256" key="5">
    <source>
        <dbReference type="ARBA" id="ARBA00022777"/>
    </source>
</evidence>
<evidence type="ECO:0000256" key="6">
    <source>
        <dbReference type="SAM" id="Coils"/>
    </source>
</evidence>